<proteinExistence type="predicted"/>
<feature type="compositionally biased region" description="Basic and acidic residues" evidence="1">
    <location>
        <begin position="53"/>
        <end position="70"/>
    </location>
</feature>
<feature type="region of interest" description="Disordered" evidence="1">
    <location>
        <begin position="48"/>
        <end position="109"/>
    </location>
</feature>
<sequence>MRRIGRATIASAVVFGASLTTWILQRPSDPPRQTSIPWPDVSWVIVTTTSTLPKDKPSKPETTTTEEKRVSTTVETSTTLDGSSTVPETQTTAVAETSPETSTTAVAAN</sequence>
<evidence type="ECO:0000256" key="1">
    <source>
        <dbReference type="SAM" id="MobiDB-lite"/>
    </source>
</evidence>
<evidence type="ECO:0000313" key="2">
    <source>
        <dbReference type="EMBL" id="CAB5013940.1"/>
    </source>
</evidence>
<dbReference type="EMBL" id="CAFBPN010000014">
    <property type="protein sequence ID" value="CAB5013940.1"/>
    <property type="molecule type" value="Genomic_DNA"/>
</dbReference>
<name>A0A6J7Q869_9ZZZZ</name>
<dbReference type="EMBL" id="CAFBQU010000072">
    <property type="protein sequence ID" value="CAB5067893.1"/>
    <property type="molecule type" value="Genomic_DNA"/>
</dbReference>
<protein>
    <submittedName>
        <fullName evidence="2">Unannotated protein</fullName>
    </submittedName>
</protein>
<evidence type="ECO:0000313" key="3">
    <source>
        <dbReference type="EMBL" id="CAB5067893.1"/>
    </source>
</evidence>
<reference evidence="2" key="1">
    <citation type="submission" date="2020-05" db="EMBL/GenBank/DDBJ databases">
        <authorList>
            <person name="Chiriac C."/>
            <person name="Salcher M."/>
            <person name="Ghai R."/>
            <person name="Kavagutti S V."/>
        </authorList>
    </citation>
    <scope>NUCLEOTIDE SEQUENCE</scope>
</reference>
<organism evidence="2">
    <name type="scientific">freshwater metagenome</name>
    <dbReference type="NCBI Taxonomy" id="449393"/>
    <lineage>
        <taxon>unclassified sequences</taxon>
        <taxon>metagenomes</taxon>
        <taxon>ecological metagenomes</taxon>
    </lineage>
</organism>
<dbReference type="AlphaFoldDB" id="A0A6J7Q869"/>
<accession>A0A6J7Q869</accession>
<feature type="compositionally biased region" description="Polar residues" evidence="1">
    <location>
        <begin position="80"/>
        <end position="109"/>
    </location>
</feature>
<gene>
    <name evidence="2" type="ORF">UFOPK4098_00456</name>
    <name evidence="3" type="ORF">UFOPK4347_01611</name>
</gene>